<sequence>MILVVNSGSSSIKFKLFAIKKNVPIAILDGLAERIGVDGFLKIEFNGEKHQFNQKMSNHNEAIQFILKQFEELKVIKDKKDIAAVGFRIVHGGKITEPVVIDKKVFKEIEACVKLAPLHNPGALVAIEAFKIEMPKVKLIASFDTSFHQTMDEETFLYSVPYEWYKKYQVRKFGFHGISYKYITEKYAKMIKKPVGKLNLIICHLGSGASVACVKNGKSIDTTMGFTPLAGLMMGTRSGDIDPSIIQYMVKALNKDVFEITSILNKESGLKGFSEISSDMREIIAEVEKGNKHAVLTLNKYSQNVADFIVKYANRLEGKIDALIFTAGIGENSDTVRKEIINRVNILGLKLNPKENIKRYDDFLKISNKDSKFDIYAIKTNEELMICQETMDLTS</sequence>
<name>A0A2K8P0F8_9MOLU</name>
<evidence type="ECO:0000256" key="2">
    <source>
        <dbReference type="ARBA" id="ARBA00022679"/>
    </source>
</evidence>
<keyword evidence="4 7" id="KW-0547">Nucleotide-binding</keyword>
<feature type="binding site" evidence="7">
    <location>
        <begin position="328"/>
        <end position="332"/>
    </location>
    <ligand>
        <name>ATP</name>
        <dbReference type="ChEBI" id="CHEBI:30616"/>
    </ligand>
</feature>
<feature type="binding site" evidence="7">
    <location>
        <position position="6"/>
    </location>
    <ligand>
        <name>Mg(2+)</name>
        <dbReference type="ChEBI" id="CHEBI:18420"/>
    </ligand>
</feature>
<dbReference type="EC" id="2.7.2.1" evidence="7"/>
<dbReference type="HAMAP" id="MF_00020">
    <property type="entry name" value="Acetate_kinase"/>
    <property type="match status" value="1"/>
</dbReference>
<feature type="binding site" evidence="7">
    <location>
        <position position="13"/>
    </location>
    <ligand>
        <name>ATP</name>
        <dbReference type="ChEBI" id="CHEBI:30616"/>
    </ligand>
</feature>
<dbReference type="CDD" id="cd24010">
    <property type="entry name" value="ASKHA_NBD_AcK_PK"/>
    <property type="match status" value="1"/>
</dbReference>
<feature type="active site" description="Proton donor/acceptor" evidence="7">
    <location>
        <position position="144"/>
    </location>
</feature>
<evidence type="ECO:0000256" key="7">
    <source>
        <dbReference type="HAMAP-Rule" id="MF_00020"/>
    </source>
</evidence>
<evidence type="ECO:0000256" key="5">
    <source>
        <dbReference type="ARBA" id="ARBA00022777"/>
    </source>
</evidence>
<keyword evidence="5 7" id="KW-0418">Kinase</keyword>
<reference evidence="9 10" key="1">
    <citation type="submission" date="2017-11" db="EMBL/GenBank/DDBJ databases">
        <title>Genome sequence of Entomoplasma somnilux PYAN-1 (ATCC 49194).</title>
        <authorList>
            <person name="Lo W.-S."/>
            <person name="Gasparich G.E."/>
            <person name="Kuo C.-H."/>
        </authorList>
    </citation>
    <scope>NUCLEOTIDE SEQUENCE [LARGE SCALE GENOMIC DNA]</scope>
    <source>
        <strain evidence="9 10">PYAN-1</strain>
    </source>
</reference>
<comment type="cofactor">
    <cofactor evidence="7">
        <name>Mg(2+)</name>
        <dbReference type="ChEBI" id="CHEBI:18420"/>
    </cofactor>
    <cofactor evidence="7">
        <name>Mn(2+)</name>
        <dbReference type="ChEBI" id="CHEBI:29035"/>
    </cofactor>
    <text evidence="7">Mg(2+). Can also accept Mn(2+).</text>
</comment>
<dbReference type="InterPro" id="IPR023865">
    <property type="entry name" value="Aliphatic_acid_kinase_CS"/>
</dbReference>
<dbReference type="Proteomes" id="UP000232230">
    <property type="component" value="Chromosome"/>
</dbReference>
<keyword evidence="3 7" id="KW-0479">Metal-binding</keyword>
<evidence type="ECO:0000313" key="9">
    <source>
        <dbReference type="EMBL" id="ATZ18928.1"/>
    </source>
</evidence>
<accession>A0A2K8P0F8</accession>
<dbReference type="GO" id="GO:0006085">
    <property type="term" value="P:acetyl-CoA biosynthetic process"/>
    <property type="evidence" value="ECO:0007669"/>
    <property type="project" value="UniProtKB-UniRule"/>
</dbReference>
<evidence type="ECO:0000256" key="8">
    <source>
        <dbReference type="RuleBase" id="RU003835"/>
    </source>
</evidence>
<dbReference type="EMBL" id="CP024965">
    <property type="protein sequence ID" value="ATZ18928.1"/>
    <property type="molecule type" value="Genomic_DNA"/>
</dbReference>
<feature type="binding site" evidence="7">
    <location>
        <position position="382"/>
    </location>
    <ligand>
        <name>Mg(2+)</name>
        <dbReference type="ChEBI" id="CHEBI:18420"/>
    </ligand>
</feature>
<dbReference type="InterPro" id="IPR043129">
    <property type="entry name" value="ATPase_NBD"/>
</dbReference>
<gene>
    <name evidence="7 9" type="primary">ackA</name>
    <name evidence="9" type="ORF">ESOMN_v1c05460</name>
</gene>
<keyword evidence="2 7" id="KW-0808">Transferase</keyword>
<feature type="binding site" evidence="7">
    <location>
        <begin position="279"/>
        <end position="281"/>
    </location>
    <ligand>
        <name>ATP</name>
        <dbReference type="ChEBI" id="CHEBI:30616"/>
    </ligand>
</feature>
<dbReference type="GO" id="GO:0006083">
    <property type="term" value="P:acetate metabolic process"/>
    <property type="evidence" value="ECO:0007669"/>
    <property type="project" value="TreeGrafter"/>
</dbReference>
<dbReference type="Gene3D" id="3.30.420.40">
    <property type="match status" value="2"/>
</dbReference>
<dbReference type="NCBIfam" id="TIGR00016">
    <property type="entry name" value="ackA"/>
    <property type="match status" value="1"/>
</dbReference>
<evidence type="ECO:0000256" key="6">
    <source>
        <dbReference type="ARBA" id="ARBA00022840"/>
    </source>
</evidence>
<keyword evidence="7" id="KW-0460">Magnesium</keyword>
<comment type="function">
    <text evidence="7">Catalyzes the formation of acetyl phosphate from acetate and ATP. Can also catalyze the reverse reaction.</text>
</comment>
<evidence type="ECO:0000256" key="4">
    <source>
        <dbReference type="ARBA" id="ARBA00022741"/>
    </source>
</evidence>
<keyword evidence="6 7" id="KW-0067">ATP-binding</keyword>
<dbReference type="GO" id="GO:0000287">
    <property type="term" value="F:magnesium ion binding"/>
    <property type="evidence" value="ECO:0007669"/>
    <property type="project" value="UniProtKB-UniRule"/>
</dbReference>
<dbReference type="SUPFAM" id="SSF53067">
    <property type="entry name" value="Actin-like ATPase domain"/>
    <property type="match status" value="2"/>
</dbReference>
<dbReference type="PIRSF" id="PIRSF000722">
    <property type="entry name" value="Acetate_prop_kin"/>
    <property type="match status" value="1"/>
</dbReference>
<evidence type="ECO:0000256" key="1">
    <source>
        <dbReference type="ARBA" id="ARBA00008748"/>
    </source>
</evidence>
<evidence type="ECO:0000313" key="10">
    <source>
        <dbReference type="Proteomes" id="UP000232230"/>
    </source>
</evidence>
<dbReference type="PROSITE" id="PS01075">
    <property type="entry name" value="ACETATE_KINASE_1"/>
    <property type="match status" value="1"/>
</dbReference>
<dbReference type="PROSITE" id="PS01076">
    <property type="entry name" value="ACETATE_KINASE_2"/>
    <property type="match status" value="1"/>
</dbReference>
<dbReference type="UniPathway" id="UPA00340">
    <property type="reaction ID" value="UER00458"/>
</dbReference>
<feature type="site" description="Transition state stabilizer" evidence="7">
    <location>
        <position position="176"/>
    </location>
</feature>
<dbReference type="PRINTS" id="PR00471">
    <property type="entry name" value="ACETATEKNASE"/>
</dbReference>
<dbReference type="GO" id="GO:0005524">
    <property type="term" value="F:ATP binding"/>
    <property type="evidence" value="ECO:0007669"/>
    <property type="project" value="UniProtKB-KW"/>
</dbReference>
<evidence type="ECO:0000256" key="3">
    <source>
        <dbReference type="ARBA" id="ARBA00022723"/>
    </source>
</evidence>
<dbReference type="Pfam" id="PF00871">
    <property type="entry name" value="Acetate_kinase"/>
    <property type="match status" value="1"/>
</dbReference>
<dbReference type="PANTHER" id="PTHR21060:SF15">
    <property type="entry name" value="ACETATE KINASE-RELATED"/>
    <property type="match status" value="1"/>
</dbReference>
<comment type="catalytic activity">
    <reaction evidence="7">
        <text>acetate + ATP = acetyl phosphate + ADP</text>
        <dbReference type="Rhea" id="RHEA:11352"/>
        <dbReference type="ChEBI" id="CHEBI:22191"/>
        <dbReference type="ChEBI" id="CHEBI:30089"/>
        <dbReference type="ChEBI" id="CHEBI:30616"/>
        <dbReference type="ChEBI" id="CHEBI:456216"/>
        <dbReference type="EC" id="2.7.2.1"/>
    </reaction>
</comment>
<dbReference type="RefSeq" id="WP_024863448.1">
    <property type="nucleotide sequence ID" value="NZ_CP024965.1"/>
</dbReference>
<keyword evidence="7" id="KW-0963">Cytoplasm</keyword>
<dbReference type="GO" id="GO:0005737">
    <property type="term" value="C:cytoplasm"/>
    <property type="evidence" value="ECO:0007669"/>
    <property type="project" value="UniProtKB-SubCell"/>
</dbReference>
<dbReference type="InterPro" id="IPR000890">
    <property type="entry name" value="Aliphatic_acid_kin_short-chain"/>
</dbReference>
<feature type="binding site" evidence="7">
    <location>
        <position position="88"/>
    </location>
    <ligand>
        <name>substrate</name>
    </ligand>
</feature>
<keyword evidence="10" id="KW-1185">Reference proteome</keyword>
<feature type="site" description="Transition state stabilizer" evidence="7">
    <location>
        <position position="237"/>
    </location>
</feature>
<comment type="subcellular location">
    <subcellularLocation>
        <location evidence="7">Cytoplasm</location>
    </subcellularLocation>
</comment>
<comment type="pathway">
    <text evidence="7">Metabolic intermediate biosynthesis; acetyl-CoA biosynthesis; acetyl-CoA from acetate: step 1/2.</text>
</comment>
<feature type="binding site" evidence="7">
    <location>
        <begin position="204"/>
        <end position="208"/>
    </location>
    <ligand>
        <name>ATP</name>
        <dbReference type="ChEBI" id="CHEBI:30616"/>
    </ligand>
</feature>
<comment type="similarity">
    <text evidence="1 7 8">Belongs to the acetokinase family.</text>
</comment>
<protein>
    <recommendedName>
        <fullName evidence="7">Acetate kinase</fullName>
        <ecNumber evidence="7">2.7.2.1</ecNumber>
    </recommendedName>
    <alternativeName>
        <fullName evidence="7">Acetokinase</fullName>
    </alternativeName>
</protein>
<dbReference type="GO" id="GO:0008776">
    <property type="term" value="F:acetate kinase activity"/>
    <property type="evidence" value="ECO:0007669"/>
    <property type="project" value="UniProtKB-UniRule"/>
</dbReference>
<dbReference type="PANTHER" id="PTHR21060">
    <property type="entry name" value="ACETATE KINASE"/>
    <property type="match status" value="1"/>
</dbReference>
<proteinExistence type="inferred from homology"/>
<organism evidence="9 10">
    <name type="scientific">Williamsoniiplasma somnilux</name>
    <dbReference type="NCBI Taxonomy" id="215578"/>
    <lineage>
        <taxon>Bacteria</taxon>
        <taxon>Bacillati</taxon>
        <taxon>Mycoplasmatota</taxon>
        <taxon>Mollicutes</taxon>
        <taxon>Entomoplasmatales</taxon>
        <taxon>Williamsoniiplasma</taxon>
    </lineage>
</organism>
<dbReference type="AlphaFoldDB" id="A0A2K8P0F8"/>
<dbReference type="InterPro" id="IPR004372">
    <property type="entry name" value="Ac/propionate_kinase"/>
</dbReference>
<comment type="subunit">
    <text evidence="7">Homodimer.</text>
</comment>
<dbReference type="KEGG" id="esx:ESOMN_v1c05460"/>